<accession>A0A382TGG8</accession>
<dbReference type="Gene3D" id="2.30.30.700">
    <property type="entry name" value="SLA1 homology domain 1"/>
    <property type="match status" value="1"/>
</dbReference>
<sequence>MLRLLTTLVVLAFFPNLFGLSPRTWTSADGKKIKATLLDAFGDEILIRRGDGASFRLPLARVSQTDRKYVEDARAMRLPVPSALKAVVMINTPDGGRGTGFLVQRFGEVHLMTNAHVVLGADKITVMRADGRAS</sequence>
<feature type="non-terminal residue" evidence="1">
    <location>
        <position position="134"/>
    </location>
</feature>
<dbReference type="Gene3D" id="2.40.10.10">
    <property type="entry name" value="Trypsin-like serine proteases"/>
    <property type="match status" value="1"/>
</dbReference>
<evidence type="ECO:0000313" key="1">
    <source>
        <dbReference type="EMBL" id="SVD21156.1"/>
    </source>
</evidence>
<dbReference type="SUPFAM" id="SSF50494">
    <property type="entry name" value="Trypsin-like serine proteases"/>
    <property type="match status" value="1"/>
</dbReference>
<dbReference type="EMBL" id="UINC01136408">
    <property type="protein sequence ID" value="SVD21156.1"/>
    <property type="molecule type" value="Genomic_DNA"/>
</dbReference>
<organism evidence="1">
    <name type="scientific">marine metagenome</name>
    <dbReference type="NCBI Taxonomy" id="408172"/>
    <lineage>
        <taxon>unclassified sequences</taxon>
        <taxon>metagenomes</taxon>
        <taxon>ecological metagenomes</taxon>
    </lineage>
</organism>
<dbReference type="InterPro" id="IPR043504">
    <property type="entry name" value="Peptidase_S1_PA_chymotrypsin"/>
</dbReference>
<protein>
    <recommendedName>
        <fullName evidence="2">SLA1 homology domain-containing protein</fullName>
    </recommendedName>
</protein>
<name>A0A382TGG8_9ZZZZ</name>
<gene>
    <name evidence="1" type="ORF">METZ01_LOCUS374010</name>
</gene>
<proteinExistence type="predicted"/>
<dbReference type="InterPro" id="IPR009003">
    <property type="entry name" value="Peptidase_S1_PA"/>
</dbReference>
<reference evidence="1" key="1">
    <citation type="submission" date="2018-05" db="EMBL/GenBank/DDBJ databases">
        <authorList>
            <person name="Lanie J.A."/>
            <person name="Ng W.-L."/>
            <person name="Kazmierczak K.M."/>
            <person name="Andrzejewski T.M."/>
            <person name="Davidsen T.M."/>
            <person name="Wayne K.J."/>
            <person name="Tettelin H."/>
            <person name="Glass J.I."/>
            <person name="Rusch D."/>
            <person name="Podicherti R."/>
            <person name="Tsui H.-C.T."/>
            <person name="Winkler M.E."/>
        </authorList>
    </citation>
    <scope>NUCLEOTIDE SEQUENCE</scope>
</reference>
<dbReference type="AlphaFoldDB" id="A0A382TGG8"/>
<evidence type="ECO:0008006" key="2">
    <source>
        <dbReference type="Google" id="ProtNLM"/>
    </source>
</evidence>